<organism evidence="1 2">
    <name type="scientific">Lasius platythorax</name>
    <dbReference type="NCBI Taxonomy" id="488582"/>
    <lineage>
        <taxon>Eukaryota</taxon>
        <taxon>Metazoa</taxon>
        <taxon>Ecdysozoa</taxon>
        <taxon>Arthropoda</taxon>
        <taxon>Hexapoda</taxon>
        <taxon>Insecta</taxon>
        <taxon>Pterygota</taxon>
        <taxon>Neoptera</taxon>
        <taxon>Endopterygota</taxon>
        <taxon>Hymenoptera</taxon>
        <taxon>Apocrita</taxon>
        <taxon>Aculeata</taxon>
        <taxon>Formicoidea</taxon>
        <taxon>Formicidae</taxon>
        <taxon>Formicinae</taxon>
        <taxon>Lasius</taxon>
        <taxon>Lasius</taxon>
    </lineage>
</organism>
<sequence>MVIDTDHGGLNDYMVDRTMSAQALALPDRELAWLLWTLSRSRRPCLRTACFSLRCLEWCARIRGHLQDHPADDIQGFSLAVAILYDRNLRAAPRFF</sequence>
<evidence type="ECO:0000313" key="2">
    <source>
        <dbReference type="Proteomes" id="UP001497644"/>
    </source>
</evidence>
<accession>A0AAV2NEN9</accession>
<evidence type="ECO:0000313" key="1">
    <source>
        <dbReference type="EMBL" id="CAL1678259.1"/>
    </source>
</evidence>
<proteinExistence type="predicted"/>
<reference evidence="1" key="1">
    <citation type="submission" date="2024-04" db="EMBL/GenBank/DDBJ databases">
        <authorList>
            <consortium name="Molecular Ecology Group"/>
        </authorList>
    </citation>
    <scope>NUCLEOTIDE SEQUENCE</scope>
</reference>
<dbReference type="AlphaFoldDB" id="A0AAV2NEN9"/>
<dbReference type="EMBL" id="OZ034837">
    <property type="protein sequence ID" value="CAL1678259.1"/>
    <property type="molecule type" value="Genomic_DNA"/>
</dbReference>
<gene>
    <name evidence="1" type="ORF">LPLAT_LOCUS4152</name>
</gene>
<keyword evidence="2" id="KW-1185">Reference proteome</keyword>
<dbReference type="Proteomes" id="UP001497644">
    <property type="component" value="Chromosome 14"/>
</dbReference>
<protein>
    <submittedName>
        <fullName evidence="1">Uncharacterized protein</fullName>
    </submittedName>
</protein>
<name>A0AAV2NEN9_9HYME</name>